<name>A0ABW3CVB2_9ACTN</name>
<feature type="compositionally biased region" description="Low complexity" evidence="1">
    <location>
        <begin position="156"/>
        <end position="166"/>
    </location>
</feature>
<keyword evidence="3" id="KW-1185">Reference proteome</keyword>
<gene>
    <name evidence="2" type="ORF">ACFQ07_34160</name>
</gene>
<dbReference type="EMBL" id="JBHTIR010004400">
    <property type="protein sequence ID" value="MFD0857298.1"/>
    <property type="molecule type" value="Genomic_DNA"/>
</dbReference>
<protein>
    <submittedName>
        <fullName evidence="2">Uncharacterized protein</fullName>
    </submittedName>
</protein>
<reference evidence="3" key="1">
    <citation type="journal article" date="2019" name="Int. J. Syst. Evol. Microbiol.">
        <title>The Global Catalogue of Microorganisms (GCM) 10K type strain sequencing project: providing services to taxonomists for standard genome sequencing and annotation.</title>
        <authorList>
            <consortium name="The Broad Institute Genomics Platform"/>
            <consortium name="The Broad Institute Genome Sequencing Center for Infectious Disease"/>
            <person name="Wu L."/>
            <person name="Ma J."/>
        </authorList>
    </citation>
    <scope>NUCLEOTIDE SEQUENCE [LARGE SCALE GENOMIC DNA]</scope>
    <source>
        <strain evidence="3">JCM 31696</strain>
    </source>
</reference>
<evidence type="ECO:0000256" key="1">
    <source>
        <dbReference type="SAM" id="MobiDB-lite"/>
    </source>
</evidence>
<accession>A0ABW3CVB2</accession>
<sequence>MSFCRYSYHLLIDITRGNKTLRAASTAHVWDRIVRDQQTGIDAAVAILETLTVEANVLLGELERFTATCEQVAYDQALNDALDVTEGTHDQDPHQPDAPREEGDASDVPRTGWHPDRIGCWLPGCDGAVEASVRSGSHCTPTVAGRSRASTMTQPRSSATRTATRTSAHRCTRP</sequence>
<proteinExistence type="predicted"/>
<organism evidence="2 3">
    <name type="scientific">Actinomadura adrarensis</name>
    <dbReference type="NCBI Taxonomy" id="1819600"/>
    <lineage>
        <taxon>Bacteria</taxon>
        <taxon>Bacillati</taxon>
        <taxon>Actinomycetota</taxon>
        <taxon>Actinomycetes</taxon>
        <taxon>Streptosporangiales</taxon>
        <taxon>Thermomonosporaceae</taxon>
        <taxon>Actinomadura</taxon>
    </lineage>
</organism>
<feature type="compositionally biased region" description="Basic and acidic residues" evidence="1">
    <location>
        <begin position="86"/>
        <end position="103"/>
    </location>
</feature>
<evidence type="ECO:0000313" key="3">
    <source>
        <dbReference type="Proteomes" id="UP001597083"/>
    </source>
</evidence>
<dbReference type="Proteomes" id="UP001597083">
    <property type="component" value="Unassembled WGS sequence"/>
</dbReference>
<feature type="region of interest" description="Disordered" evidence="1">
    <location>
        <begin position="137"/>
        <end position="174"/>
    </location>
</feature>
<evidence type="ECO:0000313" key="2">
    <source>
        <dbReference type="EMBL" id="MFD0857298.1"/>
    </source>
</evidence>
<comment type="caution">
    <text evidence="2">The sequence shown here is derived from an EMBL/GenBank/DDBJ whole genome shotgun (WGS) entry which is preliminary data.</text>
</comment>
<feature type="region of interest" description="Disordered" evidence="1">
    <location>
        <begin position="85"/>
        <end position="112"/>
    </location>
</feature>